<dbReference type="SMART" id="SM00225">
    <property type="entry name" value="BTB"/>
    <property type="match status" value="1"/>
</dbReference>
<dbReference type="HOGENOM" id="CLU_604034_0_0_1"/>
<dbReference type="SMART" id="SM00875">
    <property type="entry name" value="BACK"/>
    <property type="match status" value="1"/>
</dbReference>
<dbReference type="Gene3D" id="3.30.710.10">
    <property type="entry name" value="Potassium Channel Kv1.1, Chain A"/>
    <property type="match status" value="1"/>
</dbReference>
<accession>H3A7T3</accession>
<reference evidence="2" key="2">
    <citation type="submission" date="2025-08" db="UniProtKB">
        <authorList>
            <consortium name="Ensembl"/>
        </authorList>
    </citation>
    <scope>IDENTIFICATION</scope>
</reference>
<reference evidence="3" key="1">
    <citation type="submission" date="2011-08" db="EMBL/GenBank/DDBJ databases">
        <title>The draft genome of Latimeria chalumnae.</title>
        <authorList>
            <person name="Di Palma F."/>
            <person name="Alfoldi J."/>
            <person name="Johnson J."/>
            <person name="Berlin A."/>
            <person name="Gnerre S."/>
            <person name="Jaffe D."/>
            <person name="MacCallum I."/>
            <person name="Young S."/>
            <person name="Walker B.J."/>
            <person name="Lander E."/>
            <person name="Lindblad-Toh K."/>
        </authorList>
    </citation>
    <scope>NUCLEOTIDE SEQUENCE [LARGE SCALE GENOMIC DNA]</scope>
    <source>
        <strain evidence="3">Wild caught</strain>
    </source>
</reference>
<dbReference type="Gene3D" id="1.25.40.420">
    <property type="match status" value="1"/>
</dbReference>
<sequence>TCMVIIWGSESTIIKRLSYLSTSGDLSDMELIVNGCKSFEVHKLLLALQSDVFRAMLYSQHWEESQKKQISLTEDERCVPFFQTFLENFYTDQVSITMDNALPLHLLAAKYNVQDLQTRCEAFMMDKVAADGTNNHAITWHQYAKLAGLQKLEEECGQFIAWNLDVIVKSPDWMSMNPDDLLALLQRSDLVVESEYVLFQAVKNWVQVHPDHAKEMMKHIRFPMMSPEEIFALHYAGDDIKELHPELVSNCLLAYEAHCVPIETISRYHDITSSSFSPRLYTSNKFGTRWQTRNWSHMANRVLSTHFSVRTFNKSLTYEVHLHPHSGTMFQTGSSYKHKNQFSAIVTKEQILTCCLQNCHLLELTHSHKLAVLIYKFNGGNWFVREVKE</sequence>
<name>H3A7T3_LATCH</name>
<reference evidence="2" key="3">
    <citation type="submission" date="2025-09" db="UniProtKB">
        <authorList>
            <consortium name="Ensembl"/>
        </authorList>
    </citation>
    <scope>IDENTIFICATION</scope>
</reference>
<keyword evidence="3" id="KW-1185">Reference proteome</keyword>
<dbReference type="OMA" id="CEYAFHE"/>
<dbReference type="PANTHER" id="PTHR24410:SF41">
    <property type="entry name" value="HL07962P"/>
    <property type="match status" value="1"/>
</dbReference>
<evidence type="ECO:0000313" key="2">
    <source>
        <dbReference type="Ensembl" id="ENSLACP00000005704.1"/>
    </source>
</evidence>
<evidence type="ECO:0000313" key="3">
    <source>
        <dbReference type="Proteomes" id="UP000008672"/>
    </source>
</evidence>
<proteinExistence type="predicted"/>
<dbReference type="InterPro" id="IPR000210">
    <property type="entry name" value="BTB/POZ_dom"/>
</dbReference>
<dbReference type="InterPro" id="IPR056184">
    <property type="entry name" value="TRAF_BTBD17"/>
</dbReference>
<protein>
    <recommendedName>
        <fullName evidence="1">BTB domain-containing protein</fullName>
    </recommendedName>
</protein>
<feature type="domain" description="BTB" evidence="1">
    <location>
        <begin position="27"/>
        <end position="98"/>
    </location>
</feature>
<dbReference type="Ensembl" id="ENSLACT00000005753.1">
    <property type="protein sequence ID" value="ENSLACP00000005704.1"/>
    <property type="gene ID" value="ENSLACG00000005068.1"/>
</dbReference>
<dbReference type="Pfam" id="PF23651">
    <property type="entry name" value="TRAF_BTBD17"/>
    <property type="match status" value="1"/>
</dbReference>
<dbReference type="EMBL" id="AFYH01202580">
    <property type="status" value="NOT_ANNOTATED_CDS"/>
    <property type="molecule type" value="Genomic_DNA"/>
</dbReference>
<dbReference type="STRING" id="7897.ENSLACP00000005704"/>
<dbReference type="Bgee" id="ENSLACG00000005068">
    <property type="expression patterns" value="Expressed in chordate pharynx and 3 other cell types or tissues"/>
</dbReference>
<dbReference type="AlphaFoldDB" id="H3A7T3"/>
<dbReference type="Pfam" id="PF07707">
    <property type="entry name" value="BACK"/>
    <property type="match status" value="1"/>
</dbReference>
<dbReference type="SUPFAM" id="SSF54695">
    <property type="entry name" value="POZ domain"/>
    <property type="match status" value="1"/>
</dbReference>
<dbReference type="PROSITE" id="PS50097">
    <property type="entry name" value="BTB"/>
    <property type="match status" value="1"/>
</dbReference>
<dbReference type="eggNOG" id="KOG2075">
    <property type="taxonomic scope" value="Eukaryota"/>
</dbReference>
<dbReference type="Pfam" id="PF00651">
    <property type="entry name" value="BTB"/>
    <property type="match status" value="1"/>
</dbReference>
<dbReference type="PANTHER" id="PTHR24410">
    <property type="entry name" value="HL07962P-RELATED"/>
    <property type="match status" value="1"/>
</dbReference>
<dbReference type="InterPro" id="IPR011333">
    <property type="entry name" value="SKP1/BTB/POZ_sf"/>
</dbReference>
<dbReference type="CDD" id="cd18493">
    <property type="entry name" value="BACK_BTBD17"/>
    <property type="match status" value="1"/>
</dbReference>
<dbReference type="InterPro" id="IPR011705">
    <property type="entry name" value="BACK"/>
</dbReference>
<evidence type="ECO:0000259" key="1">
    <source>
        <dbReference type="PROSITE" id="PS50097"/>
    </source>
</evidence>
<dbReference type="Proteomes" id="UP000008672">
    <property type="component" value="Unassembled WGS sequence"/>
</dbReference>
<dbReference type="InParanoid" id="H3A7T3"/>
<dbReference type="GeneTree" id="ENSGT00950000182983"/>
<organism evidence="2 3">
    <name type="scientific">Latimeria chalumnae</name>
    <name type="common">Coelacanth</name>
    <dbReference type="NCBI Taxonomy" id="7897"/>
    <lineage>
        <taxon>Eukaryota</taxon>
        <taxon>Metazoa</taxon>
        <taxon>Chordata</taxon>
        <taxon>Craniata</taxon>
        <taxon>Vertebrata</taxon>
        <taxon>Euteleostomi</taxon>
        <taxon>Coelacanthiformes</taxon>
        <taxon>Coelacanthidae</taxon>
        <taxon>Latimeria</taxon>
    </lineage>
</organism>
<dbReference type="InterPro" id="IPR051481">
    <property type="entry name" value="BTB-POZ/Galectin-3-binding"/>
</dbReference>